<reference evidence="6" key="1">
    <citation type="submission" date="2025-08" db="UniProtKB">
        <authorList>
            <consortium name="RefSeq"/>
        </authorList>
    </citation>
    <scope>IDENTIFICATION</scope>
    <source>
        <tissue evidence="6">Stem</tissue>
    </source>
</reference>
<dbReference type="SMART" id="SM00575">
    <property type="entry name" value="ZnF_PMZ"/>
    <property type="match status" value="1"/>
</dbReference>
<name>A0A1S3B576_CUCME</name>
<sequence length="144" mass="16942">MYLKGMGYDQMTTNIVKYINVVLKDARALSMTAFLDHIRSTHEAWFVERKEIALNRETVLSDHSESLLKLVDLRSKRYVVRPIDHYELDIVDDHINPCINLHDKTRMCGKFSYYEIPCSHALAACRVWDIELYTLCFRAYYVTS</sequence>
<dbReference type="AlphaFoldDB" id="A0A1S3B576"/>
<evidence type="ECO:0000259" key="4">
    <source>
        <dbReference type="SMART" id="SM00575"/>
    </source>
</evidence>
<dbReference type="GeneID" id="103485948"/>
<dbReference type="KEGG" id="cmo:103485948"/>
<organism evidence="5 6">
    <name type="scientific">Cucumis melo</name>
    <name type="common">Muskmelon</name>
    <dbReference type="NCBI Taxonomy" id="3656"/>
    <lineage>
        <taxon>Eukaryota</taxon>
        <taxon>Viridiplantae</taxon>
        <taxon>Streptophyta</taxon>
        <taxon>Embryophyta</taxon>
        <taxon>Tracheophyta</taxon>
        <taxon>Spermatophyta</taxon>
        <taxon>Magnoliopsida</taxon>
        <taxon>eudicotyledons</taxon>
        <taxon>Gunneridae</taxon>
        <taxon>Pentapetalae</taxon>
        <taxon>rosids</taxon>
        <taxon>fabids</taxon>
        <taxon>Cucurbitales</taxon>
        <taxon>Cucurbitaceae</taxon>
        <taxon>Benincaseae</taxon>
        <taxon>Cucumis</taxon>
    </lineage>
</organism>
<dbReference type="Proteomes" id="UP001652600">
    <property type="component" value="Chromosome 5"/>
</dbReference>
<dbReference type="InterPro" id="IPR006564">
    <property type="entry name" value="Znf_PMZ"/>
</dbReference>
<gene>
    <name evidence="6" type="primary">LOC103485948</name>
</gene>
<dbReference type="GO" id="GO:0008270">
    <property type="term" value="F:zinc ion binding"/>
    <property type="evidence" value="ECO:0007669"/>
    <property type="project" value="UniProtKB-KW"/>
</dbReference>
<proteinExistence type="predicted"/>
<evidence type="ECO:0000256" key="1">
    <source>
        <dbReference type="ARBA" id="ARBA00022723"/>
    </source>
</evidence>
<dbReference type="InterPro" id="IPR007527">
    <property type="entry name" value="Znf_SWIM"/>
</dbReference>
<keyword evidence="2" id="KW-0863">Zinc-finger</keyword>
<protein>
    <submittedName>
        <fullName evidence="6">Uncharacterized protein LOC103485948</fullName>
    </submittedName>
</protein>
<dbReference type="InParanoid" id="A0A1S3B576"/>
<evidence type="ECO:0000313" key="5">
    <source>
        <dbReference type="Proteomes" id="UP001652600"/>
    </source>
</evidence>
<dbReference type="RefSeq" id="XP_008441949.2">
    <property type="nucleotide sequence ID" value="XM_008443727.2"/>
</dbReference>
<keyword evidence="1" id="KW-0479">Metal-binding</keyword>
<evidence type="ECO:0000256" key="2">
    <source>
        <dbReference type="ARBA" id="ARBA00022771"/>
    </source>
</evidence>
<feature type="domain" description="Zinc finger PMZ-type" evidence="4">
    <location>
        <begin position="104"/>
        <end position="131"/>
    </location>
</feature>
<keyword evidence="3" id="KW-0862">Zinc</keyword>
<dbReference type="Pfam" id="PF04434">
    <property type="entry name" value="SWIM"/>
    <property type="match status" value="1"/>
</dbReference>
<evidence type="ECO:0000256" key="3">
    <source>
        <dbReference type="ARBA" id="ARBA00022833"/>
    </source>
</evidence>
<evidence type="ECO:0000313" key="6">
    <source>
        <dbReference type="RefSeq" id="XP_008441949.2"/>
    </source>
</evidence>
<keyword evidence="5" id="KW-1185">Reference proteome</keyword>
<accession>A0A1S3B576</accession>